<evidence type="ECO:0000256" key="1">
    <source>
        <dbReference type="SAM" id="Phobius"/>
    </source>
</evidence>
<feature type="transmembrane region" description="Helical" evidence="1">
    <location>
        <begin position="95"/>
        <end position="113"/>
    </location>
</feature>
<keyword evidence="1" id="KW-0472">Membrane</keyword>
<gene>
    <name evidence="2" type="ORF">A4D02_35515</name>
</gene>
<accession>A0ABX3NSD1</accession>
<keyword evidence="1" id="KW-1133">Transmembrane helix</keyword>
<comment type="caution">
    <text evidence="2">The sequence shown here is derived from an EMBL/GenBank/DDBJ whole genome shotgun (WGS) entry which is preliminary data.</text>
</comment>
<keyword evidence="1" id="KW-0812">Transmembrane</keyword>
<dbReference type="Proteomes" id="UP000192277">
    <property type="component" value="Unassembled WGS sequence"/>
</dbReference>
<evidence type="ECO:0000313" key="2">
    <source>
        <dbReference type="EMBL" id="OQP44286.1"/>
    </source>
</evidence>
<feature type="transmembrane region" description="Helical" evidence="1">
    <location>
        <begin position="26"/>
        <end position="45"/>
    </location>
</feature>
<sequence length="385" mass="45227">MKRGNSISIVTSCGFIITATFWHDYIYVYAVGIFIWFSVFTMSPSRKIKLKFKKKYLGYKKAYKASVELFNSIREGNREVSTIIRQKINYNLRSGFIIISTFILAYLIVVKIFDSVPPFIWGASLTVILLFLNSWFLKLIPNLYYTKGLNYPFNKSLRFLCYCYHNQIQFGLFLRDFSSERWKSSESLFNRKFDSGSVSKSFSQKNVSELINEPFFNISMYLPVFGLCNKRDLNPPSYVIPLCSKEKDWFSIVEKLITDAELIIIASNQTSWGLRKELRLIQERNLQNKTIFITDELYFMQRYLEPYRLPHIITLDKFLNNIHFLHMGKYINKGSFGIPLINLLMSRGIEEIQGISSLRYYPAKPAPLHFRVFYRIAAIFHKSDD</sequence>
<organism evidence="2 3">
    <name type="scientific">Niastella koreensis</name>
    <dbReference type="NCBI Taxonomy" id="354356"/>
    <lineage>
        <taxon>Bacteria</taxon>
        <taxon>Pseudomonadati</taxon>
        <taxon>Bacteroidota</taxon>
        <taxon>Chitinophagia</taxon>
        <taxon>Chitinophagales</taxon>
        <taxon>Chitinophagaceae</taxon>
        <taxon>Niastella</taxon>
    </lineage>
</organism>
<feature type="transmembrane region" description="Helical" evidence="1">
    <location>
        <begin position="119"/>
        <end position="137"/>
    </location>
</feature>
<dbReference type="RefSeq" id="WP_014219601.1">
    <property type="nucleotide sequence ID" value="NZ_LWBO01000028.1"/>
</dbReference>
<proteinExistence type="predicted"/>
<evidence type="ECO:0000313" key="3">
    <source>
        <dbReference type="Proteomes" id="UP000192277"/>
    </source>
</evidence>
<reference evidence="2 3" key="1">
    <citation type="submission" date="2016-04" db="EMBL/GenBank/DDBJ databases">
        <authorList>
            <person name="Chen L."/>
            <person name="Zhuang W."/>
            <person name="Wang G."/>
        </authorList>
    </citation>
    <scope>NUCLEOTIDE SEQUENCE [LARGE SCALE GENOMIC DNA]</scope>
    <source>
        <strain evidence="3">GR20</strain>
    </source>
</reference>
<protein>
    <submittedName>
        <fullName evidence="2">Uncharacterized protein</fullName>
    </submittedName>
</protein>
<keyword evidence="3" id="KW-1185">Reference proteome</keyword>
<name>A0ABX3NSD1_9BACT</name>
<dbReference type="EMBL" id="LWBO01000028">
    <property type="protein sequence ID" value="OQP44286.1"/>
    <property type="molecule type" value="Genomic_DNA"/>
</dbReference>